<feature type="non-terminal residue" evidence="2">
    <location>
        <position position="1"/>
    </location>
</feature>
<dbReference type="PANTHER" id="PTHR30329">
    <property type="entry name" value="STATOR ELEMENT OF FLAGELLAR MOTOR COMPLEX"/>
    <property type="match status" value="1"/>
</dbReference>
<dbReference type="SUPFAM" id="SSF103088">
    <property type="entry name" value="OmpA-like"/>
    <property type="match status" value="1"/>
</dbReference>
<dbReference type="PANTHER" id="PTHR30329:SF21">
    <property type="entry name" value="LIPOPROTEIN YIAD-RELATED"/>
    <property type="match status" value="1"/>
</dbReference>
<sequence>IRRARAVESALIKSGIDKGRMETKGYGLLYPVATNKTVEGRQLNRRVEVVISDKNGLFLKNR</sequence>
<dbReference type="AlphaFoldDB" id="T1ABJ4"/>
<protein>
    <submittedName>
        <fullName evidence="2">Outer membrane protein A</fullName>
    </submittedName>
</protein>
<dbReference type="Pfam" id="PF00691">
    <property type="entry name" value="OmpA"/>
    <property type="match status" value="1"/>
</dbReference>
<evidence type="ECO:0000313" key="2">
    <source>
        <dbReference type="EMBL" id="EQD58116.1"/>
    </source>
</evidence>
<accession>T1ABJ4</accession>
<dbReference type="EMBL" id="AUZX01007805">
    <property type="protein sequence ID" value="EQD58116.1"/>
    <property type="molecule type" value="Genomic_DNA"/>
</dbReference>
<organism evidence="2">
    <name type="scientific">mine drainage metagenome</name>
    <dbReference type="NCBI Taxonomy" id="410659"/>
    <lineage>
        <taxon>unclassified sequences</taxon>
        <taxon>metagenomes</taxon>
        <taxon>ecological metagenomes</taxon>
    </lineage>
</organism>
<dbReference type="InterPro" id="IPR006665">
    <property type="entry name" value="OmpA-like"/>
</dbReference>
<reference evidence="2" key="2">
    <citation type="journal article" date="2014" name="ISME J.">
        <title>Microbial stratification in low pH oxic and suboxic macroscopic growths along an acid mine drainage.</title>
        <authorList>
            <person name="Mendez-Garcia C."/>
            <person name="Mesa V."/>
            <person name="Sprenger R.R."/>
            <person name="Richter M."/>
            <person name="Diez M.S."/>
            <person name="Solano J."/>
            <person name="Bargiela R."/>
            <person name="Golyshina O.V."/>
            <person name="Manteca A."/>
            <person name="Ramos J.L."/>
            <person name="Gallego J.R."/>
            <person name="Llorente I."/>
            <person name="Martins Dos Santos V.A."/>
            <person name="Jensen O.N."/>
            <person name="Pelaez A.I."/>
            <person name="Sanchez J."/>
            <person name="Ferrer M."/>
        </authorList>
    </citation>
    <scope>NUCLEOTIDE SEQUENCE</scope>
</reference>
<reference evidence="2" key="1">
    <citation type="submission" date="2013-08" db="EMBL/GenBank/DDBJ databases">
        <authorList>
            <person name="Mendez C."/>
            <person name="Richter M."/>
            <person name="Ferrer M."/>
            <person name="Sanchez J."/>
        </authorList>
    </citation>
    <scope>NUCLEOTIDE SEQUENCE</scope>
</reference>
<dbReference type="InterPro" id="IPR036737">
    <property type="entry name" value="OmpA-like_sf"/>
</dbReference>
<gene>
    <name evidence="2" type="ORF">B1A_10951</name>
</gene>
<comment type="caution">
    <text evidence="2">The sequence shown here is derived from an EMBL/GenBank/DDBJ whole genome shotgun (WGS) entry which is preliminary data.</text>
</comment>
<dbReference type="PROSITE" id="PS51123">
    <property type="entry name" value="OMPA_2"/>
    <property type="match status" value="1"/>
</dbReference>
<dbReference type="InterPro" id="IPR050330">
    <property type="entry name" value="Bact_OuterMem_StrucFunc"/>
</dbReference>
<dbReference type="Gene3D" id="3.30.1330.60">
    <property type="entry name" value="OmpA-like domain"/>
    <property type="match status" value="1"/>
</dbReference>
<evidence type="ECO:0000259" key="1">
    <source>
        <dbReference type="PROSITE" id="PS51123"/>
    </source>
</evidence>
<feature type="domain" description="OmpA-like" evidence="1">
    <location>
        <begin position="1"/>
        <end position="55"/>
    </location>
</feature>
<proteinExistence type="predicted"/>
<dbReference type="CDD" id="cd07185">
    <property type="entry name" value="OmpA_C-like"/>
    <property type="match status" value="1"/>
</dbReference>
<name>T1ABJ4_9ZZZZ</name>